<name>A0A8H5LRM7_9AGAR</name>
<feature type="compositionally biased region" description="Polar residues" evidence="1">
    <location>
        <begin position="1"/>
        <end position="14"/>
    </location>
</feature>
<evidence type="ECO:0000256" key="1">
    <source>
        <dbReference type="SAM" id="MobiDB-lite"/>
    </source>
</evidence>
<sequence>MNYSLNVQLNQAPRTPSRPVPPVQPQPQPQFCHAHNALPCCQHGCLHGVPYHHPSADYNSYRDYSQGHPNVPPPQPSSSKTNDVGQPARTSVLSMLGSSAMRTATDFFINQEVEVTLKSNRIVAGIVISSLQFFKKLAGFGYKVEYRSNNGQREIEPFPPENLRPCGPFSMN</sequence>
<dbReference type="AlphaFoldDB" id="A0A8H5LRM7"/>
<keyword evidence="3" id="KW-1185">Reference proteome</keyword>
<feature type="region of interest" description="Disordered" evidence="1">
    <location>
        <begin position="1"/>
        <end position="28"/>
    </location>
</feature>
<protein>
    <submittedName>
        <fullName evidence="2">Uncharacterized protein</fullName>
    </submittedName>
</protein>
<evidence type="ECO:0000313" key="3">
    <source>
        <dbReference type="Proteomes" id="UP000559256"/>
    </source>
</evidence>
<reference evidence="2 3" key="1">
    <citation type="journal article" date="2020" name="ISME J.">
        <title>Uncovering the hidden diversity of litter-decomposition mechanisms in mushroom-forming fungi.</title>
        <authorList>
            <person name="Floudas D."/>
            <person name="Bentzer J."/>
            <person name="Ahren D."/>
            <person name="Johansson T."/>
            <person name="Persson P."/>
            <person name="Tunlid A."/>
        </authorList>
    </citation>
    <scope>NUCLEOTIDE SEQUENCE [LARGE SCALE GENOMIC DNA]</scope>
    <source>
        <strain evidence="2 3">CBS 291.85</strain>
    </source>
</reference>
<feature type="compositionally biased region" description="Pro residues" evidence="1">
    <location>
        <begin position="16"/>
        <end position="28"/>
    </location>
</feature>
<comment type="caution">
    <text evidence="2">The sequence shown here is derived from an EMBL/GenBank/DDBJ whole genome shotgun (WGS) entry which is preliminary data.</text>
</comment>
<gene>
    <name evidence="2" type="ORF">D9758_003682</name>
</gene>
<evidence type="ECO:0000313" key="2">
    <source>
        <dbReference type="EMBL" id="KAF5367505.1"/>
    </source>
</evidence>
<proteinExistence type="predicted"/>
<dbReference type="Proteomes" id="UP000559256">
    <property type="component" value="Unassembled WGS sequence"/>
</dbReference>
<feature type="compositionally biased region" description="Polar residues" evidence="1">
    <location>
        <begin position="77"/>
        <end position="86"/>
    </location>
</feature>
<feature type="region of interest" description="Disordered" evidence="1">
    <location>
        <begin position="57"/>
        <end position="86"/>
    </location>
</feature>
<dbReference type="EMBL" id="JAACJM010000019">
    <property type="protein sequence ID" value="KAF5367505.1"/>
    <property type="molecule type" value="Genomic_DNA"/>
</dbReference>
<organism evidence="2 3">
    <name type="scientific">Tetrapyrgos nigripes</name>
    <dbReference type="NCBI Taxonomy" id="182062"/>
    <lineage>
        <taxon>Eukaryota</taxon>
        <taxon>Fungi</taxon>
        <taxon>Dikarya</taxon>
        <taxon>Basidiomycota</taxon>
        <taxon>Agaricomycotina</taxon>
        <taxon>Agaricomycetes</taxon>
        <taxon>Agaricomycetidae</taxon>
        <taxon>Agaricales</taxon>
        <taxon>Marasmiineae</taxon>
        <taxon>Marasmiaceae</taxon>
        <taxon>Tetrapyrgos</taxon>
    </lineage>
</organism>
<dbReference type="OrthoDB" id="3045162at2759"/>
<accession>A0A8H5LRM7</accession>